<dbReference type="EMBL" id="CP054493">
    <property type="protein sequence ID" value="QOY54437.1"/>
    <property type="molecule type" value="Genomic_DNA"/>
</dbReference>
<keyword evidence="2" id="KW-1185">Reference proteome</keyword>
<organism evidence="1 2">
    <name type="scientific">Candidatus Sulfurimonas marisnigri</name>
    <dbReference type="NCBI Taxonomy" id="2740405"/>
    <lineage>
        <taxon>Bacteria</taxon>
        <taxon>Pseudomonadati</taxon>
        <taxon>Campylobacterota</taxon>
        <taxon>Epsilonproteobacteria</taxon>
        <taxon>Campylobacterales</taxon>
        <taxon>Sulfurimonadaceae</taxon>
        <taxon>Sulfurimonas</taxon>
    </lineage>
</organism>
<dbReference type="KEGG" id="smas:HUE87_11250"/>
<evidence type="ECO:0000313" key="2">
    <source>
        <dbReference type="Proteomes" id="UP000593836"/>
    </source>
</evidence>
<evidence type="ECO:0000313" key="1">
    <source>
        <dbReference type="EMBL" id="QOY54437.1"/>
    </source>
</evidence>
<proteinExistence type="predicted"/>
<gene>
    <name evidence="1" type="ORF">HUE87_11250</name>
</gene>
<dbReference type="RefSeq" id="WP_194366482.1">
    <property type="nucleotide sequence ID" value="NZ_CP054493.1"/>
</dbReference>
<sequence length="129" mass="14362">MNKILIILVSIFSLLNASSLYFYDSGQKVFVEELAVNAKSQSGVVYYKKTADSNVVGVDDKIIVQLSRHSDIHSLLSKCNVEILRKLGGDLYLLKVLGGENVFETAAVLHEDSDTVFAQPNFIKLRRAR</sequence>
<accession>A0A7S7LZR1</accession>
<dbReference type="Proteomes" id="UP000593836">
    <property type="component" value="Chromosome"/>
</dbReference>
<reference evidence="1 2" key="1">
    <citation type="submission" date="2020-05" db="EMBL/GenBank/DDBJ databases">
        <title>Sulfurimonas marisnigri, sp. nov., and Sulfurimonas baltica, sp. nov., manganese oxide reducing chemolithoautotrophs of the class Epsilonproteobacteria isolated from the pelagic redoxclines of the Black and Baltic Seas and emended description of the genus Sulfurimonas.</title>
        <authorList>
            <person name="Henkel J.V."/>
            <person name="Laudan C."/>
            <person name="Werner J."/>
            <person name="Neu T."/>
            <person name="Plewe S."/>
            <person name="Sproer C."/>
            <person name="Bunk B."/>
            <person name="Schulz-Vogt H.N."/>
        </authorList>
    </citation>
    <scope>NUCLEOTIDE SEQUENCE [LARGE SCALE GENOMIC DNA]</scope>
    <source>
        <strain evidence="1 2">SoZ1</strain>
    </source>
</reference>
<dbReference type="AlphaFoldDB" id="A0A7S7LZR1"/>
<protein>
    <submittedName>
        <fullName evidence="1">Uncharacterized protein</fullName>
    </submittedName>
</protein>
<name>A0A7S7LZR1_9BACT</name>